<feature type="signal peptide" evidence="1">
    <location>
        <begin position="1"/>
        <end position="31"/>
    </location>
</feature>
<evidence type="ECO:0000313" key="4">
    <source>
        <dbReference type="Proteomes" id="UP000307874"/>
    </source>
</evidence>
<reference evidence="3 4" key="1">
    <citation type="submission" date="2019-05" db="EMBL/GenBank/DDBJ databases">
        <authorList>
            <person name="Lee S.D."/>
        </authorList>
    </citation>
    <scope>NUCLEOTIDE SEQUENCE [LARGE SCALE GENOMIC DNA]</scope>
    <source>
        <strain evidence="3 4">GH2-6</strain>
    </source>
</reference>
<accession>A0A5C4JQG9</accession>
<dbReference type="EMBL" id="VCLB01000006">
    <property type="protein sequence ID" value="TNB47633.1"/>
    <property type="molecule type" value="Genomic_DNA"/>
</dbReference>
<organism evidence="3 4">
    <name type="scientific">Martelella lutilitoris</name>
    <dbReference type="NCBI Taxonomy" id="2583532"/>
    <lineage>
        <taxon>Bacteria</taxon>
        <taxon>Pseudomonadati</taxon>
        <taxon>Pseudomonadota</taxon>
        <taxon>Alphaproteobacteria</taxon>
        <taxon>Hyphomicrobiales</taxon>
        <taxon>Aurantimonadaceae</taxon>
        <taxon>Martelella</taxon>
    </lineage>
</organism>
<dbReference type="Gene3D" id="1.20.1270.180">
    <property type="match status" value="1"/>
</dbReference>
<protein>
    <submittedName>
        <fullName evidence="3">DUF1311 domain-containing protein</fullName>
    </submittedName>
</protein>
<comment type="caution">
    <text evidence="3">The sequence shown here is derived from an EMBL/GenBank/DDBJ whole genome shotgun (WGS) entry which is preliminary data.</text>
</comment>
<keyword evidence="4" id="KW-1185">Reference proteome</keyword>
<dbReference type="OrthoDB" id="7340239at2"/>
<gene>
    <name evidence="3" type="ORF">FF124_12330</name>
</gene>
<reference evidence="3 4" key="2">
    <citation type="submission" date="2019-06" db="EMBL/GenBank/DDBJ databases">
        <title>Martelella lutilitoris sp. nov., isolated from a tidal mudflat.</title>
        <authorList>
            <person name="Kim Y.-J."/>
        </authorList>
    </citation>
    <scope>NUCLEOTIDE SEQUENCE [LARGE SCALE GENOMIC DNA]</scope>
    <source>
        <strain evidence="3 4">GH2-6</strain>
    </source>
</reference>
<dbReference type="AlphaFoldDB" id="A0A5C4JQG9"/>
<feature type="chain" id="PRO_5022939937" evidence="1">
    <location>
        <begin position="32"/>
        <end position="180"/>
    </location>
</feature>
<dbReference type="InterPro" id="IPR009739">
    <property type="entry name" value="LprI-like_N"/>
</dbReference>
<sequence length="180" mass="19852">MRQAKNIRERDMHIVKALAAAALLVASPALADEDPVYSDDLVAECVNLAETEADMRACAGVSAEACQNASDYGSTTIGLQECAALETKFWDEWLNRSYRELLARAKAADAEAENDPRANGELAESLRDMQRIWINFRDATCEYEANQYQGGTIAGPVYAGCLLRMTADQAIYLDNSWPTY</sequence>
<dbReference type="Pfam" id="PF07007">
    <property type="entry name" value="LprI"/>
    <property type="match status" value="1"/>
</dbReference>
<dbReference type="Proteomes" id="UP000307874">
    <property type="component" value="Unassembled WGS sequence"/>
</dbReference>
<keyword evidence="1" id="KW-0732">Signal</keyword>
<evidence type="ECO:0000259" key="2">
    <source>
        <dbReference type="Pfam" id="PF07007"/>
    </source>
</evidence>
<proteinExistence type="predicted"/>
<name>A0A5C4JQG9_9HYPH</name>
<evidence type="ECO:0000313" key="3">
    <source>
        <dbReference type="EMBL" id="TNB47633.1"/>
    </source>
</evidence>
<evidence type="ECO:0000256" key="1">
    <source>
        <dbReference type="SAM" id="SignalP"/>
    </source>
</evidence>
<feature type="domain" description="Lysozyme inhibitor LprI-like N-terminal" evidence="2">
    <location>
        <begin position="66"/>
        <end position="172"/>
    </location>
</feature>